<organism evidence="1">
    <name type="scientific">Tanacetum cinerariifolium</name>
    <name type="common">Dalmatian daisy</name>
    <name type="synonym">Chrysanthemum cinerariifolium</name>
    <dbReference type="NCBI Taxonomy" id="118510"/>
    <lineage>
        <taxon>Eukaryota</taxon>
        <taxon>Viridiplantae</taxon>
        <taxon>Streptophyta</taxon>
        <taxon>Embryophyta</taxon>
        <taxon>Tracheophyta</taxon>
        <taxon>Spermatophyta</taxon>
        <taxon>Magnoliopsida</taxon>
        <taxon>eudicotyledons</taxon>
        <taxon>Gunneridae</taxon>
        <taxon>Pentapetalae</taxon>
        <taxon>asterids</taxon>
        <taxon>campanulids</taxon>
        <taxon>Asterales</taxon>
        <taxon>Asteraceae</taxon>
        <taxon>Asteroideae</taxon>
        <taxon>Anthemideae</taxon>
        <taxon>Anthemidinae</taxon>
        <taxon>Tanacetum</taxon>
    </lineage>
</organism>
<proteinExistence type="predicted"/>
<keyword evidence="1" id="KW-0695">RNA-directed DNA polymerase</keyword>
<sequence length="115" mass="13286">MKQEEVKVEDCDEWDMYDIWDVTVEDVKRLRQLLTPSVHALPEPKPMVQSCVPLLPSPNEIMVVREKETNNDVNRISIQGNTMKSWMLVVILACDYVKKSSVDYNNYDLVIVTTA</sequence>
<comment type="caution">
    <text evidence="1">The sequence shown here is derived from an EMBL/GenBank/DDBJ whole genome shotgun (WGS) entry which is preliminary data.</text>
</comment>
<keyword evidence="1" id="KW-0808">Transferase</keyword>
<dbReference type="EMBL" id="BKCJ010182088">
    <property type="protein sequence ID" value="GEY48012.1"/>
    <property type="molecule type" value="Genomic_DNA"/>
</dbReference>
<reference evidence="1" key="1">
    <citation type="journal article" date="2019" name="Sci. Rep.">
        <title>Draft genome of Tanacetum cinerariifolium, the natural source of mosquito coil.</title>
        <authorList>
            <person name="Yamashiro T."/>
            <person name="Shiraishi A."/>
            <person name="Satake H."/>
            <person name="Nakayama K."/>
        </authorList>
    </citation>
    <scope>NUCLEOTIDE SEQUENCE</scope>
</reference>
<name>A0A699HRS4_TANCI</name>
<dbReference type="GO" id="GO:0003964">
    <property type="term" value="F:RNA-directed DNA polymerase activity"/>
    <property type="evidence" value="ECO:0007669"/>
    <property type="project" value="UniProtKB-KW"/>
</dbReference>
<keyword evidence="1" id="KW-0548">Nucleotidyltransferase</keyword>
<dbReference type="AlphaFoldDB" id="A0A699HRS4"/>
<accession>A0A699HRS4</accession>
<gene>
    <name evidence="1" type="ORF">Tci_419986</name>
</gene>
<evidence type="ECO:0000313" key="1">
    <source>
        <dbReference type="EMBL" id="GEY48012.1"/>
    </source>
</evidence>
<protein>
    <submittedName>
        <fullName evidence="1">Reverse transcriptase domain-containing protein</fullName>
    </submittedName>
</protein>